<feature type="non-terminal residue" evidence="1">
    <location>
        <position position="1"/>
    </location>
</feature>
<reference evidence="1" key="1">
    <citation type="submission" date="2018-05" db="EMBL/GenBank/DDBJ databases">
        <title>Draft genome of Mucuna pruriens seed.</title>
        <authorList>
            <person name="Nnadi N.E."/>
            <person name="Vos R."/>
            <person name="Hasami M.H."/>
            <person name="Devisetty U.K."/>
            <person name="Aguiy J.C."/>
        </authorList>
    </citation>
    <scope>NUCLEOTIDE SEQUENCE [LARGE SCALE GENOMIC DNA]</scope>
    <source>
        <strain evidence="1">JCA_2017</strain>
    </source>
</reference>
<name>A0A371EU59_MUCPR</name>
<evidence type="ECO:0000313" key="1">
    <source>
        <dbReference type="EMBL" id="RDX69543.1"/>
    </source>
</evidence>
<feature type="non-terminal residue" evidence="1">
    <location>
        <position position="112"/>
    </location>
</feature>
<organism evidence="1 2">
    <name type="scientific">Mucuna pruriens</name>
    <name type="common">Velvet bean</name>
    <name type="synonym">Dolichos pruriens</name>
    <dbReference type="NCBI Taxonomy" id="157652"/>
    <lineage>
        <taxon>Eukaryota</taxon>
        <taxon>Viridiplantae</taxon>
        <taxon>Streptophyta</taxon>
        <taxon>Embryophyta</taxon>
        <taxon>Tracheophyta</taxon>
        <taxon>Spermatophyta</taxon>
        <taxon>Magnoliopsida</taxon>
        <taxon>eudicotyledons</taxon>
        <taxon>Gunneridae</taxon>
        <taxon>Pentapetalae</taxon>
        <taxon>rosids</taxon>
        <taxon>fabids</taxon>
        <taxon>Fabales</taxon>
        <taxon>Fabaceae</taxon>
        <taxon>Papilionoideae</taxon>
        <taxon>50 kb inversion clade</taxon>
        <taxon>NPAAA clade</taxon>
        <taxon>indigoferoid/millettioid clade</taxon>
        <taxon>Phaseoleae</taxon>
        <taxon>Mucuna</taxon>
    </lineage>
</organism>
<dbReference type="AlphaFoldDB" id="A0A371EU59"/>
<dbReference type="EMBL" id="QJKJ01012067">
    <property type="protein sequence ID" value="RDX69543.1"/>
    <property type="molecule type" value="Genomic_DNA"/>
</dbReference>
<evidence type="ECO:0000313" key="2">
    <source>
        <dbReference type="Proteomes" id="UP000257109"/>
    </source>
</evidence>
<accession>A0A371EU59</accession>
<dbReference type="Proteomes" id="UP000257109">
    <property type="component" value="Unassembled WGS sequence"/>
</dbReference>
<gene>
    <name evidence="1" type="ORF">CR513_51336</name>
</gene>
<comment type="caution">
    <text evidence="1">The sequence shown here is derived from an EMBL/GenBank/DDBJ whole genome shotgun (WGS) entry which is preliminary data.</text>
</comment>
<protein>
    <submittedName>
        <fullName evidence="1">Uncharacterized protein</fullName>
    </submittedName>
</protein>
<keyword evidence="2" id="KW-1185">Reference proteome</keyword>
<proteinExistence type="predicted"/>
<sequence length="112" mass="12297">MLRDGLITLSKSILLVFGVRVSKKVAGHIALCLNSSVRATSSLKIASSGFIVVGMVRTFSLTEKGNLTFPFSRPKHLLPLSVWRGHAWSHEKKSFLPNSLIALCCLIYSPQD</sequence>